<dbReference type="STRING" id="1324314.BVG16_21365"/>
<dbReference type="OrthoDB" id="9760892at2"/>
<evidence type="ECO:0000256" key="3">
    <source>
        <dbReference type="PROSITE-ProRule" id="PRU01353"/>
    </source>
</evidence>
<evidence type="ECO:0000313" key="6">
    <source>
        <dbReference type="EMBL" id="OPA75159.1"/>
    </source>
</evidence>
<accession>A0A1T2X5L0</accession>
<feature type="domain" description="F5/8 type C" evidence="4">
    <location>
        <begin position="615"/>
        <end position="766"/>
    </location>
</feature>
<reference evidence="6 7" key="1">
    <citation type="submission" date="2017-01" db="EMBL/GenBank/DDBJ databases">
        <title>Genome analysis of Paenibacillus selenitrireducens ES3-24.</title>
        <authorList>
            <person name="Xu D."/>
            <person name="Yao R."/>
            <person name="Zheng S."/>
        </authorList>
    </citation>
    <scope>NUCLEOTIDE SEQUENCE [LARGE SCALE GENOMIC DNA]</scope>
    <source>
        <strain evidence="6 7">ES3-24</strain>
    </source>
</reference>
<dbReference type="Gene3D" id="3.20.20.80">
    <property type="entry name" value="Glycosidases"/>
    <property type="match status" value="1"/>
</dbReference>
<dbReference type="AlphaFoldDB" id="A0A1T2X5L0"/>
<dbReference type="PANTHER" id="PTHR13170">
    <property type="entry name" value="O-GLCNACASE"/>
    <property type="match status" value="1"/>
</dbReference>
<feature type="domain" description="GH84" evidence="5">
    <location>
        <begin position="157"/>
        <end position="424"/>
    </location>
</feature>
<dbReference type="SUPFAM" id="SSF55545">
    <property type="entry name" value="beta-N-acetylhexosaminidase-like domain"/>
    <property type="match status" value="1"/>
</dbReference>
<comment type="similarity">
    <text evidence="3">Belongs to the glycosyl hydrolase 84 family.</text>
</comment>
<keyword evidence="2 3" id="KW-0326">Glycosidase</keyword>
<dbReference type="GO" id="GO:0015929">
    <property type="term" value="F:hexosaminidase activity"/>
    <property type="evidence" value="ECO:0007669"/>
    <property type="project" value="UniProtKB-ARBA"/>
</dbReference>
<dbReference type="InterPro" id="IPR017853">
    <property type="entry name" value="GH"/>
</dbReference>
<dbReference type="SUPFAM" id="SSF49785">
    <property type="entry name" value="Galactose-binding domain-like"/>
    <property type="match status" value="1"/>
</dbReference>
<dbReference type="PROSITE" id="PS50022">
    <property type="entry name" value="FA58C_3"/>
    <property type="match status" value="1"/>
</dbReference>
<gene>
    <name evidence="6" type="ORF">BVG16_21365</name>
</gene>
<dbReference type="SUPFAM" id="SSF51445">
    <property type="entry name" value="(Trans)glycosidases"/>
    <property type="match status" value="1"/>
</dbReference>
<evidence type="ECO:0000256" key="2">
    <source>
        <dbReference type="ARBA" id="ARBA00023295"/>
    </source>
</evidence>
<keyword evidence="1 3" id="KW-0378">Hydrolase</keyword>
<dbReference type="Gene3D" id="3.30.379.10">
    <property type="entry name" value="Chitobiase/beta-hexosaminidase domain 2-like"/>
    <property type="match status" value="1"/>
</dbReference>
<dbReference type="Pfam" id="PF00754">
    <property type="entry name" value="F5_F8_type_C"/>
    <property type="match status" value="1"/>
</dbReference>
<feature type="active site" description="Proton donor" evidence="3">
    <location>
        <position position="272"/>
    </location>
</feature>
<evidence type="ECO:0000259" key="5">
    <source>
        <dbReference type="PROSITE" id="PS52009"/>
    </source>
</evidence>
<dbReference type="GO" id="GO:0005975">
    <property type="term" value="P:carbohydrate metabolic process"/>
    <property type="evidence" value="ECO:0007669"/>
    <property type="project" value="UniProtKB-ARBA"/>
</dbReference>
<dbReference type="InterPro" id="IPR015882">
    <property type="entry name" value="HEX_bac_N"/>
</dbReference>
<dbReference type="InterPro" id="IPR000421">
    <property type="entry name" value="FA58C"/>
</dbReference>
<dbReference type="RefSeq" id="WP_078501232.1">
    <property type="nucleotide sequence ID" value="NZ_MSZX01000009.1"/>
</dbReference>
<proteinExistence type="inferred from homology"/>
<dbReference type="Proteomes" id="UP000190188">
    <property type="component" value="Unassembled WGS sequence"/>
</dbReference>
<dbReference type="Pfam" id="PF07555">
    <property type="entry name" value="NAGidase"/>
    <property type="match status" value="1"/>
</dbReference>
<dbReference type="SUPFAM" id="SSF140657">
    <property type="entry name" value="Hyaluronidase post-catalytic domain-like"/>
    <property type="match status" value="1"/>
</dbReference>
<comment type="caution">
    <text evidence="6">The sequence shown here is derived from an EMBL/GenBank/DDBJ whole genome shotgun (WGS) entry which is preliminary data.</text>
</comment>
<dbReference type="InterPro" id="IPR051822">
    <property type="entry name" value="Glycosyl_Hydrolase_84"/>
</dbReference>
<organism evidence="6 7">
    <name type="scientific">Paenibacillus selenitireducens</name>
    <dbReference type="NCBI Taxonomy" id="1324314"/>
    <lineage>
        <taxon>Bacteria</taxon>
        <taxon>Bacillati</taxon>
        <taxon>Bacillota</taxon>
        <taxon>Bacilli</taxon>
        <taxon>Bacillales</taxon>
        <taxon>Paenibacillaceae</taxon>
        <taxon>Paenibacillus</taxon>
    </lineage>
</organism>
<sequence>MNTIDSMHNNRYDIFPVPQEITYLGGEAQITEPINIIVTADLKKATWPKLQDLLTTYGYTYTVSEDFVTNTTNLYLTDQPHILQAGMENMHTGPVSEKTHKEGYTLIVRGDTTCNIAVMGHDSDGLHYGVVTLEQILRQSDINILQNCTITDYPEILYRGYVEGFYGFPWSHKDRMDLMKFGGEQKLNTYIYAPKDDPYHRKNWRDLYPAEKAQEIAELAAAGHVNHLNFVWTIHPGDTIDLASEEDYQSAIIKLEQLYTLGVRQFGILFDDLVGIPNGPEQAAFINRIDAEFIKPKGDIRPLITVGTRYCEAWGPSMTTYFKPFVETLHDDVEIMWTGAATMSNMTKEQYDAPKRAIGSERNLSVWWNYPVNDYCDSKILMGKIENLGSDLNNVNGFFANPMNQSQASKQALFCIADHNWNTDAFDCEKSYSASFRTIAPEVAEDLEIVASNCCYVKDDGGVSGDFVFDESWYLKDDAYEFISGLKQQRDVTETGSCTMKHFIRMEAAVIRIREKCMNDKLVKELDPFLDAILYMAQGAQQAIQAVNALQSGDILAMEHHHEVAGKRLKSMAQCKVHRLKEGVPHDFTVDVGTLVIQPFLKELMQLTVILAGTEQEPFHLDYEMNNIARSSLGVTATASNCANENEDADKAIKGSIAGGKWCATEIRPYLTVDLQQPRTIKQYRIMNCGHPEARETNIWNTRQAQILASHDGVNFTVIDEFMDNTEDVINRILWEEITARYIRLQIIEPTQFSTEGSGHTRIYAFELYDEAYPDPSPKVPSSDIDIDPSGKVMIHHVKKGDVISLYRTLTEETPFAVSEQAVGDSDSIVFEDVDLLAAGDRIFVERTSKNYLPSIRTSKGYDR</sequence>
<evidence type="ECO:0000313" key="7">
    <source>
        <dbReference type="Proteomes" id="UP000190188"/>
    </source>
</evidence>
<dbReference type="Gene3D" id="2.60.120.260">
    <property type="entry name" value="Galactose-binding domain-like"/>
    <property type="match status" value="1"/>
</dbReference>
<dbReference type="PANTHER" id="PTHR13170:SF16">
    <property type="entry name" value="PROTEIN O-GLCNACASE"/>
    <property type="match status" value="1"/>
</dbReference>
<evidence type="ECO:0000256" key="1">
    <source>
        <dbReference type="ARBA" id="ARBA00022801"/>
    </source>
</evidence>
<protein>
    <submittedName>
        <fullName evidence="6">Uncharacterized protein</fullName>
    </submittedName>
</protein>
<evidence type="ECO:0000259" key="4">
    <source>
        <dbReference type="PROSITE" id="PS50022"/>
    </source>
</evidence>
<keyword evidence="7" id="KW-1185">Reference proteome</keyword>
<dbReference type="EMBL" id="MSZX01000009">
    <property type="protein sequence ID" value="OPA75159.1"/>
    <property type="molecule type" value="Genomic_DNA"/>
</dbReference>
<dbReference type="InterPro" id="IPR008979">
    <property type="entry name" value="Galactose-bd-like_sf"/>
</dbReference>
<name>A0A1T2X5L0_9BACL</name>
<dbReference type="PROSITE" id="PS52009">
    <property type="entry name" value="GH84"/>
    <property type="match status" value="1"/>
</dbReference>
<dbReference type="Pfam" id="PF02838">
    <property type="entry name" value="Glyco_hydro_20b"/>
    <property type="match status" value="1"/>
</dbReference>
<dbReference type="Gene3D" id="1.20.58.460">
    <property type="entry name" value="Hyaluronidase post-catalytic domain-like"/>
    <property type="match status" value="1"/>
</dbReference>
<dbReference type="InterPro" id="IPR029018">
    <property type="entry name" value="Hex-like_dom2"/>
</dbReference>
<dbReference type="InterPro" id="IPR011496">
    <property type="entry name" value="O-GlcNAcase_cat"/>
</dbReference>
<dbReference type="GO" id="GO:1901135">
    <property type="term" value="P:carbohydrate derivative metabolic process"/>
    <property type="evidence" value="ECO:0007669"/>
    <property type="project" value="UniProtKB-ARBA"/>
</dbReference>